<dbReference type="PROSITE" id="PS50883">
    <property type="entry name" value="EAL"/>
    <property type="match status" value="1"/>
</dbReference>
<dbReference type="InterPro" id="IPR001633">
    <property type="entry name" value="EAL_dom"/>
</dbReference>
<feature type="domain" description="GGDEF" evidence="3">
    <location>
        <begin position="258"/>
        <end position="396"/>
    </location>
</feature>
<feature type="domain" description="EAL" evidence="2">
    <location>
        <begin position="403"/>
        <end position="659"/>
    </location>
</feature>
<sequence length="667" mass="73498">MRQARGKRGQEDTMIWNVSAEAIAFIIVLIISVYSRRSHAVPSRKNMLFRLCLITTIGAIGTNLASTLMIAYAPATLLPLTYIVTAVYFVLTPLLGTVYFYYAVAVVGEARAVRPWQIIVSAVPCALYALIVIANFATHCLFWFDGNGGYHQGPLILTTYLVFYFYCIACFALVVFTRAPIDPTIKRILAVFPLIAVVVIAVQQMFPAYLLSGSAATCSLLIIYLYLQNKRLSVDLLTGAPNRQEFLSMVALMHDKKRPFTALLVSLSNFKFINDKFGHDNGDRFLRAFAQFLETLGAGTRLYRYSGDQFALVVDEEEAQAGHGTDVAAVLDALHERLERPWRIGGHSFTMAAAVGVVSYPTIAQTPADVVAALEYAATEAKRLEPGTPCVCTPALMDAIHRRSTIADIVREAVANNGLSVHFQPIWSEKAKMFVTAEALCRLTDDELGPIPPDEFIPITEQIGLIPELTYAVLDQACSFVKAYRDAHPNTSFRGVSVNFSSVQFVQNDLAEKVLAIVERHGIPASCVRIEITETAIIANRDAVHAFMRTMNEHGVKFYLDDFGTGYSNVSTLLDLPIDVVKIDKSILWATSTDNDDTSFLRYLIACFSSIGSEVLSEGVETQEQRQFLARCGCSLMQGYLFARPMPPQDAAAYIAGSESWADQQGA</sequence>
<dbReference type="NCBIfam" id="TIGR00254">
    <property type="entry name" value="GGDEF"/>
    <property type="match status" value="1"/>
</dbReference>
<dbReference type="Pfam" id="PF00990">
    <property type="entry name" value="GGDEF"/>
    <property type="match status" value="1"/>
</dbReference>
<dbReference type="InterPro" id="IPR029787">
    <property type="entry name" value="Nucleotide_cyclase"/>
</dbReference>
<evidence type="ECO:0000259" key="2">
    <source>
        <dbReference type="PROSITE" id="PS50883"/>
    </source>
</evidence>
<feature type="transmembrane region" description="Helical" evidence="1">
    <location>
        <begin position="184"/>
        <end position="202"/>
    </location>
</feature>
<dbReference type="GO" id="GO:0071111">
    <property type="term" value="F:cyclic-guanylate-specific phosphodiesterase activity"/>
    <property type="evidence" value="ECO:0007669"/>
    <property type="project" value="InterPro"/>
</dbReference>
<dbReference type="Proteomes" id="UP000253817">
    <property type="component" value="Unassembled WGS sequence"/>
</dbReference>
<feature type="transmembrane region" description="Helical" evidence="1">
    <location>
        <begin position="79"/>
        <end position="104"/>
    </location>
</feature>
<dbReference type="PANTHER" id="PTHR33121:SF70">
    <property type="entry name" value="SIGNALING PROTEIN YKOW"/>
    <property type="match status" value="1"/>
</dbReference>
<keyword evidence="1" id="KW-0812">Transmembrane</keyword>
<feature type="transmembrane region" description="Helical" evidence="1">
    <location>
        <begin position="14"/>
        <end position="35"/>
    </location>
</feature>
<evidence type="ECO:0000313" key="7">
    <source>
        <dbReference type="Proteomes" id="UP000270112"/>
    </source>
</evidence>
<dbReference type="Proteomes" id="UP000270112">
    <property type="component" value="Unassembled WGS sequence"/>
</dbReference>
<reference evidence="5" key="3">
    <citation type="journal article" date="2019" name="Microbiol. Resour. Announc.">
        <title>Draft Genome Sequences of Type Strains of Gordonibacter faecihominis, Paraeggerthella hongkongensis, Parvibacter caecicola,Slackia equolifaciens, Slackia faecicanis, and Slackia isoflavoniconvertens.</title>
        <authorList>
            <person name="Danylec N."/>
            <person name="Stoll D.A."/>
            <person name="Dotsch A."/>
            <person name="Huch M."/>
        </authorList>
    </citation>
    <scope>NUCLEOTIDE SEQUENCE</scope>
    <source>
        <strain evidence="5">DSM 16107</strain>
    </source>
</reference>
<organism evidence="5 7">
    <name type="scientific">Eggerthella sinensis</name>
    <dbReference type="NCBI Taxonomy" id="242230"/>
    <lineage>
        <taxon>Bacteria</taxon>
        <taxon>Bacillati</taxon>
        <taxon>Actinomycetota</taxon>
        <taxon>Coriobacteriia</taxon>
        <taxon>Eggerthellales</taxon>
        <taxon>Eggerthellaceae</taxon>
        <taxon>Eggerthella</taxon>
    </lineage>
</organism>
<evidence type="ECO:0000256" key="1">
    <source>
        <dbReference type="SAM" id="Phobius"/>
    </source>
</evidence>
<protein>
    <submittedName>
        <fullName evidence="5">Diguanylate phosphodiesterase</fullName>
    </submittedName>
</protein>
<dbReference type="PANTHER" id="PTHR33121">
    <property type="entry name" value="CYCLIC DI-GMP PHOSPHODIESTERASE PDEF"/>
    <property type="match status" value="1"/>
</dbReference>
<dbReference type="CDD" id="cd01949">
    <property type="entry name" value="GGDEF"/>
    <property type="match status" value="1"/>
</dbReference>
<dbReference type="SMART" id="SM00267">
    <property type="entry name" value="GGDEF"/>
    <property type="match status" value="1"/>
</dbReference>
<dbReference type="InterPro" id="IPR000160">
    <property type="entry name" value="GGDEF_dom"/>
</dbReference>
<evidence type="ECO:0000313" key="4">
    <source>
        <dbReference type="EMBL" id="RDB67488.1"/>
    </source>
</evidence>
<name>A0A3N0IUQ5_9ACTN</name>
<dbReference type="Gene3D" id="3.20.20.450">
    <property type="entry name" value="EAL domain"/>
    <property type="match status" value="1"/>
</dbReference>
<dbReference type="EMBL" id="QICC01000066">
    <property type="protein sequence ID" value="RNM40724.1"/>
    <property type="molecule type" value="Genomic_DNA"/>
</dbReference>
<dbReference type="InterPro" id="IPR043128">
    <property type="entry name" value="Rev_trsase/Diguanyl_cyclase"/>
</dbReference>
<comment type="caution">
    <text evidence="5">The sequence shown here is derived from an EMBL/GenBank/DDBJ whole genome shotgun (WGS) entry which is preliminary data.</text>
</comment>
<dbReference type="InterPro" id="IPR050706">
    <property type="entry name" value="Cyclic-di-GMP_PDE-like"/>
</dbReference>
<dbReference type="SUPFAM" id="SSF55073">
    <property type="entry name" value="Nucleotide cyclase"/>
    <property type="match status" value="1"/>
</dbReference>
<gene>
    <name evidence="4" type="ORF">C1876_12970</name>
    <name evidence="5" type="ORF">DMP09_12945</name>
</gene>
<feature type="transmembrane region" description="Helical" evidence="1">
    <location>
        <begin position="156"/>
        <end position="177"/>
    </location>
</feature>
<dbReference type="Gene3D" id="3.30.70.270">
    <property type="match status" value="1"/>
</dbReference>
<dbReference type="SUPFAM" id="SSF141868">
    <property type="entry name" value="EAL domain-like"/>
    <property type="match status" value="1"/>
</dbReference>
<dbReference type="EMBL" id="PPTT01000025">
    <property type="protein sequence ID" value="RDB67488.1"/>
    <property type="molecule type" value="Genomic_DNA"/>
</dbReference>
<proteinExistence type="predicted"/>
<evidence type="ECO:0000259" key="3">
    <source>
        <dbReference type="PROSITE" id="PS50887"/>
    </source>
</evidence>
<reference evidence="4 6" key="1">
    <citation type="journal article" date="2018" name="Elife">
        <title>Discovery and characterization of a prevalent human gut bacterial enzyme sufficient for the inactivation of a family of plant toxins.</title>
        <authorList>
            <person name="Koppel N."/>
            <person name="Bisanz J.E."/>
            <person name="Pandelia M.E."/>
            <person name="Turnbaugh P.J."/>
            <person name="Balskus E.P."/>
        </authorList>
    </citation>
    <scope>NUCLEOTIDE SEQUENCE [LARGE SCALE GENOMIC DNA]</scope>
    <source>
        <strain evidence="4 6">DSM 16107</strain>
    </source>
</reference>
<accession>A0A3N0IUQ5</accession>
<dbReference type="SMART" id="SM00052">
    <property type="entry name" value="EAL"/>
    <property type="match status" value="1"/>
</dbReference>
<keyword evidence="1" id="KW-0472">Membrane</keyword>
<evidence type="ECO:0000313" key="5">
    <source>
        <dbReference type="EMBL" id="RNM40724.1"/>
    </source>
</evidence>
<keyword evidence="6" id="KW-1185">Reference proteome</keyword>
<reference evidence="7" key="2">
    <citation type="submission" date="2018-05" db="EMBL/GenBank/DDBJ databases">
        <title>Genome Sequencing of selected type strains of the family Eggerthellaceae.</title>
        <authorList>
            <person name="Danylec N."/>
            <person name="Stoll D.A."/>
            <person name="Doetsch A."/>
            <person name="Huch M."/>
        </authorList>
    </citation>
    <scope>NUCLEOTIDE SEQUENCE [LARGE SCALE GENOMIC DNA]</scope>
    <source>
        <strain evidence="7">DSM 16107</strain>
    </source>
</reference>
<dbReference type="PROSITE" id="PS50887">
    <property type="entry name" value="GGDEF"/>
    <property type="match status" value="1"/>
</dbReference>
<feature type="transmembrane region" description="Helical" evidence="1">
    <location>
        <begin position="116"/>
        <end position="144"/>
    </location>
</feature>
<keyword evidence="1" id="KW-1133">Transmembrane helix</keyword>
<dbReference type="AlphaFoldDB" id="A0A3N0IUQ5"/>
<evidence type="ECO:0000313" key="6">
    <source>
        <dbReference type="Proteomes" id="UP000253817"/>
    </source>
</evidence>
<dbReference type="Pfam" id="PF00563">
    <property type="entry name" value="EAL"/>
    <property type="match status" value="1"/>
</dbReference>
<feature type="transmembrane region" description="Helical" evidence="1">
    <location>
        <begin position="47"/>
        <end position="73"/>
    </location>
</feature>
<dbReference type="InterPro" id="IPR035919">
    <property type="entry name" value="EAL_sf"/>
</dbReference>
<dbReference type="CDD" id="cd01948">
    <property type="entry name" value="EAL"/>
    <property type="match status" value="1"/>
</dbReference>